<evidence type="ECO:0000313" key="3">
    <source>
        <dbReference type="EMBL" id="VTJ82472.1"/>
    </source>
</evidence>
<proteinExistence type="predicted"/>
<evidence type="ECO:0000313" key="4">
    <source>
        <dbReference type="Proteomes" id="UP000335636"/>
    </source>
</evidence>
<reference evidence="2" key="2">
    <citation type="submission" date="2020-08" db="EMBL/GenBank/DDBJ databases">
        <authorList>
            <person name="Shumante A."/>
            <person name="Zimin A.V."/>
            <person name="Puiu D."/>
            <person name="Salzberg S.L."/>
        </authorList>
    </citation>
    <scope>NUCLEOTIDE SEQUENCE</scope>
    <source>
        <strain evidence="2">WC2-LM</strain>
        <tissue evidence="2">Liver</tissue>
    </source>
</reference>
<dbReference type="EMBL" id="CABDUW010001542">
    <property type="protein sequence ID" value="VTJ82472.1"/>
    <property type="molecule type" value="Genomic_DNA"/>
</dbReference>
<dbReference type="Proteomes" id="UP000335636">
    <property type="component" value="Unassembled WGS sequence"/>
</dbReference>
<dbReference type="EMBL" id="WJEC01008547">
    <property type="protein sequence ID" value="KAF7461678.1"/>
    <property type="molecule type" value="Genomic_DNA"/>
</dbReference>
<evidence type="ECO:0000256" key="1">
    <source>
        <dbReference type="SAM" id="MobiDB-lite"/>
    </source>
</evidence>
<feature type="region of interest" description="Disordered" evidence="1">
    <location>
        <begin position="81"/>
        <end position="134"/>
    </location>
</feature>
<gene>
    <name evidence="2" type="ORF">GHT09_014246</name>
    <name evidence="3" type="ORF">MONAX_5E015330</name>
</gene>
<name>A0A5E4CNE8_MARMO</name>
<sequence length="134" mass="13751">MGSASPHGPRLGGERRGSQGSAGPLWGREPPACRLLAAALPARPPLRHLLGLFFLLKAPPFICSPLSNFFDVIKQLFSDEKNGQAAQAPSTPAKRSAHGPLGDSAAAGPGGDAEHPMGKDTAGMGPPAARCKQP</sequence>
<keyword evidence="4" id="KW-1185">Reference proteome</keyword>
<reference evidence="3 4" key="1">
    <citation type="submission" date="2019-04" db="EMBL/GenBank/DDBJ databases">
        <authorList>
            <person name="Alioto T."/>
            <person name="Alioto T."/>
        </authorList>
    </citation>
    <scope>NUCLEOTIDE SEQUENCE [LARGE SCALE GENOMIC DNA]</scope>
</reference>
<accession>A0A5E4CNE8</accession>
<organism evidence="3 4">
    <name type="scientific">Marmota monax</name>
    <name type="common">Woodchuck</name>
    <dbReference type="NCBI Taxonomy" id="9995"/>
    <lineage>
        <taxon>Eukaryota</taxon>
        <taxon>Metazoa</taxon>
        <taxon>Chordata</taxon>
        <taxon>Craniata</taxon>
        <taxon>Vertebrata</taxon>
        <taxon>Euteleostomi</taxon>
        <taxon>Mammalia</taxon>
        <taxon>Eutheria</taxon>
        <taxon>Euarchontoglires</taxon>
        <taxon>Glires</taxon>
        <taxon>Rodentia</taxon>
        <taxon>Sciuromorpha</taxon>
        <taxon>Sciuridae</taxon>
        <taxon>Xerinae</taxon>
        <taxon>Marmotini</taxon>
        <taxon>Marmota</taxon>
    </lineage>
</organism>
<evidence type="ECO:0000313" key="2">
    <source>
        <dbReference type="EMBL" id="KAF7461678.1"/>
    </source>
</evidence>
<dbReference type="AlphaFoldDB" id="A0A5E4CNE8"/>
<dbReference type="Proteomes" id="UP000662637">
    <property type="component" value="Unassembled WGS sequence"/>
</dbReference>
<feature type="region of interest" description="Disordered" evidence="1">
    <location>
        <begin position="1"/>
        <end position="28"/>
    </location>
</feature>
<protein>
    <submittedName>
        <fullName evidence="3">Uncharacterized protein</fullName>
    </submittedName>
</protein>